<sequence>MGDLSKNLDSQKSISYCDDMIRVLKDKREIDVLVQSFDNVKTLRSSSLADFNEVQNMLQDYESKIAACKKKTEAAKSEVVSDAELDLLNKELEEECNEEYFNLILLIADFCASGIVCVNTVITEEINELECKRISIQEKTEKLRESKQDERRAERTLSMFASVTNIIPDLYDPSKVSGHIVDRDKKLVKQFEFDQEQMTSFDTFMALDCDLWTLLPYVKCENTQLTSH</sequence>
<dbReference type="InterPro" id="IPR044951">
    <property type="entry name" value="SPC24-like"/>
</dbReference>
<evidence type="ECO:0000313" key="2">
    <source>
        <dbReference type="EMBL" id="KAF4401395.1"/>
    </source>
</evidence>
<dbReference type="AlphaFoldDB" id="A0A7J6I2D3"/>
<accession>A0A7J6I2D3</accession>
<feature type="coiled-coil region" evidence="1">
    <location>
        <begin position="51"/>
        <end position="78"/>
    </location>
</feature>
<proteinExistence type="predicted"/>
<dbReference type="GO" id="GO:0051983">
    <property type="term" value="P:regulation of chromosome segregation"/>
    <property type="evidence" value="ECO:0007669"/>
    <property type="project" value="InterPro"/>
</dbReference>
<dbReference type="PANTHER" id="PTHR35730">
    <property type="entry name" value="KINETOCHORE PROTEIN SPC24 HOMOLOG-RELATED"/>
    <property type="match status" value="1"/>
</dbReference>
<dbReference type="Proteomes" id="UP000583929">
    <property type="component" value="Unassembled WGS sequence"/>
</dbReference>
<name>A0A7J6I2D3_CANSA</name>
<comment type="caution">
    <text evidence="2">The sequence shown here is derived from an EMBL/GenBank/DDBJ whole genome shotgun (WGS) entry which is preliminary data.</text>
</comment>
<evidence type="ECO:0000313" key="3">
    <source>
        <dbReference type="Proteomes" id="UP000583929"/>
    </source>
</evidence>
<keyword evidence="1" id="KW-0175">Coiled coil</keyword>
<gene>
    <name evidence="2" type="ORF">G4B88_001589</name>
</gene>
<feature type="coiled-coil region" evidence="1">
    <location>
        <begin position="126"/>
        <end position="156"/>
    </location>
</feature>
<keyword evidence="3" id="KW-1185">Reference proteome</keyword>
<reference evidence="2 3" key="1">
    <citation type="journal article" date="2020" name="bioRxiv">
        <title>Sequence and annotation of 42 cannabis genomes reveals extensive copy number variation in cannabinoid synthesis and pathogen resistance genes.</title>
        <authorList>
            <person name="Mckernan K.J."/>
            <person name="Helbert Y."/>
            <person name="Kane L.T."/>
            <person name="Ebling H."/>
            <person name="Zhang L."/>
            <person name="Liu B."/>
            <person name="Eaton Z."/>
            <person name="Mclaughlin S."/>
            <person name="Kingan S."/>
            <person name="Baybayan P."/>
            <person name="Concepcion G."/>
            <person name="Jordan M."/>
            <person name="Riva A."/>
            <person name="Barbazuk W."/>
            <person name="Harkins T."/>
        </authorList>
    </citation>
    <scope>NUCLEOTIDE SEQUENCE [LARGE SCALE GENOMIC DNA]</scope>
    <source>
        <strain evidence="3">cv. Jamaican Lion 4</strain>
        <tissue evidence="2">Leaf</tissue>
    </source>
</reference>
<protein>
    <submittedName>
        <fullName evidence="2">Uncharacterized protein</fullName>
    </submittedName>
</protein>
<evidence type="ECO:0000256" key="1">
    <source>
        <dbReference type="SAM" id="Coils"/>
    </source>
</evidence>
<organism evidence="2 3">
    <name type="scientific">Cannabis sativa</name>
    <name type="common">Hemp</name>
    <name type="synonym">Marijuana</name>
    <dbReference type="NCBI Taxonomy" id="3483"/>
    <lineage>
        <taxon>Eukaryota</taxon>
        <taxon>Viridiplantae</taxon>
        <taxon>Streptophyta</taxon>
        <taxon>Embryophyta</taxon>
        <taxon>Tracheophyta</taxon>
        <taxon>Spermatophyta</taxon>
        <taxon>Magnoliopsida</taxon>
        <taxon>eudicotyledons</taxon>
        <taxon>Gunneridae</taxon>
        <taxon>Pentapetalae</taxon>
        <taxon>rosids</taxon>
        <taxon>fabids</taxon>
        <taxon>Rosales</taxon>
        <taxon>Cannabaceae</taxon>
        <taxon>Cannabis</taxon>
    </lineage>
</organism>
<dbReference type="EMBL" id="JAATIQ010000012">
    <property type="protein sequence ID" value="KAF4401395.1"/>
    <property type="molecule type" value="Genomic_DNA"/>
</dbReference>
<dbReference type="PANTHER" id="PTHR35730:SF2">
    <property type="entry name" value="KINETOCHORE PROTEIN SPC24 HOMOLOG-RELATED"/>
    <property type="match status" value="1"/>
</dbReference>